<dbReference type="EMBL" id="JASNWA010000011">
    <property type="protein sequence ID" value="KAK3166835.1"/>
    <property type="molecule type" value="Genomic_DNA"/>
</dbReference>
<evidence type="ECO:0000313" key="3">
    <source>
        <dbReference type="Proteomes" id="UP001276659"/>
    </source>
</evidence>
<organism evidence="2 3">
    <name type="scientific">Lepraria neglecta</name>
    <dbReference type="NCBI Taxonomy" id="209136"/>
    <lineage>
        <taxon>Eukaryota</taxon>
        <taxon>Fungi</taxon>
        <taxon>Dikarya</taxon>
        <taxon>Ascomycota</taxon>
        <taxon>Pezizomycotina</taxon>
        <taxon>Lecanoromycetes</taxon>
        <taxon>OSLEUM clade</taxon>
        <taxon>Lecanoromycetidae</taxon>
        <taxon>Lecanorales</taxon>
        <taxon>Lecanorineae</taxon>
        <taxon>Stereocaulaceae</taxon>
        <taxon>Lepraria</taxon>
    </lineage>
</organism>
<evidence type="ECO:0000256" key="1">
    <source>
        <dbReference type="SAM" id="SignalP"/>
    </source>
</evidence>
<accession>A0AAD9YVM2</accession>
<feature type="signal peptide" evidence="1">
    <location>
        <begin position="1"/>
        <end position="19"/>
    </location>
</feature>
<evidence type="ECO:0000313" key="2">
    <source>
        <dbReference type="EMBL" id="KAK3166835.1"/>
    </source>
</evidence>
<keyword evidence="3" id="KW-1185">Reference proteome</keyword>
<dbReference type="AlphaFoldDB" id="A0AAD9YVM2"/>
<reference evidence="2" key="1">
    <citation type="submission" date="2022-11" db="EMBL/GenBank/DDBJ databases">
        <title>Chromosomal genome sequence assembly and mating type (MAT) locus characterization of the leprose asexual lichenized fungus Lepraria neglecta (Nyl.) Erichsen.</title>
        <authorList>
            <person name="Allen J.L."/>
            <person name="Pfeffer B."/>
        </authorList>
    </citation>
    <scope>NUCLEOTIDE SEQUENCE</scope>
    <source>
        <strain evidence="2">Allen 5258</strain>
    </source>
</reference>
<gene>
    <name evidence="2" type="ORF">OEA41_009960</name>
</gene>
<feature type="chain" id="PRO_5041914056" evidence="1">
    <location>
        <begin position="20"/>
        <end position="174"/>
    </location>
</feature>
<name>A0AAD9YVM2_9LECA</name>
<proteinExistence type="predicted"/>
<keyword evidence="1" id="KW-0732">Signal</keyword>
<sequence length="174" mass="17630">MNTKLVIATLVTLAISGSAIDPRQFGDGSPSAAATSFRAAASSTVSSDYASITSAAAVSASASSAAALGTETPTGTDTLEAVLPVSYTTTGKIFPPSPIANGVVVPQDFSVNCINCSITGDISLAGGGKFGDIPSFTVDTPPDLLVIHPEFDFIQKWVAASVDNLTAHFEFGLN</sequence>
<protein>
    <submittedName>
        <fullName evidence="2">Uncharacterized protein</fullName>
    </submittedName>
</protein>
<comment type="caution">
    <text evidence="2">The sequence shown here is derived from an EMBL/GenBank/DDBJ whole genome shotgun (WGS) entry which is preliminary data.</text>
</comment>
<dbReference type="Proteomes" id="UP001276659">
    <property type="component" value="Unassembled WGS sequence"/>
</dbReference>